<dbReference type="PANTHER" id="PTHR43312:SF1">
    <property type="entry name" value="NADP-DEPENDENT OXIDOREDUCTASE DOMAIN-CONTAINING PROTEIN"/>
    <property type="match status" value="1"/>
</dbReference>
<keyword evidence="3" id="KW-1185">Reference proteome</keyword>
<sequence>MERRPLGNTGLQVSALGFGAGPVGDAALTEDAAAALLHGVLDAGINLIDTAPSYGASEERIGRHLQGRRGEFVLSTKCGYGVPGVEDWTGPCITQGIELALRRLRTDVIDVMHFHSCPIDVLERPGVVDALTRAGEQGKIRVAAYSGDNHALAHALNMGRFGSVQVSVNLFDQRALDWGVAMARERGVGVIAKRPLGNAPWRFSERPGAQDVALYWNRMRQMALDPHGLDWSELALRFATFMPGVATCIVGTTRLENLQRNVQALERGPLAPEHVSHIRDAFRRNDHGWDGQI</sequence>
<dbReference type="Gene3D" id="3.20.20.100">
    <property type="entry name" value="NADP-dependent oxidoreductase domain"/>
    <property type="match status" value="1"/>
</dbReference>
<gene>
    <name evidence="2" type="ORF">DB31_2976</name>
</gene>
<evidence type="ECO:0000313" key="2">
    <source>
        <dbReference type="EMBL" id="KFE62917.1"/>
    </source>
</evidence>
<evidence type="ECO:0000259" key="1">
    <source>
        <dbReference type="Pfam" id="PF00248"/>
    </source>
</evidence>
<dbReference type="AlphaFoldDB" id="A0A085W5F4"/>
<dbReference type="Pfam" id="PF00248">
    <property type="entry name" value="Aldo_ket_red"/>
    <property type="match status" value="1"/>
</dbReference>
<dbReference type="RefSeq" id="WP_044196526.1">
    <property type="nucleotide sequence ID" value="NZ_JMCB01000019.1"/>
</dbReference>
<dbReference type="InterPro" id="IPR023210">
    <property type="entry name" value="NADP_OxRdtase_dom"/>
</dbReference>
<name>A0A085W5F4_9BACT</name>
<dbReference type="OrthoDB" id="9768851at2"/>
<dbReference type="STRING" id="394096.DB31_2976"/>
<dbReference type="InterPro" id="IPR053135">
    <property type="entry name" value="AKR2_Oxidoreductase"/>
</dbReference>
<dbReference type="CDD" id="cd19095">
    <property type="entry name" value="AKR_PA4992-like"/>
    <property type="match status" value="1"/>
</dbReference>
<comment type="caution">
    <text evidence="2">The sequence shown here is derived from an EMBL/GenBank/DDBJ whole genome shotgun (WGS) entry which is preliminary data.</text>
</comment>
<dbReference type="PANTHER" id="PTHR43312">
    <property type="entry name" value="D-THREO-ALDOSE 1-DEHYDROGENASE"/>
    <property type="match status" value="1"/>
</dbReference>
<proteinExistence type="predicted"/>
<reference evidence="2 3" key="1">
    <citation type="submission" date="2014-04" db="EMBL/GenBank/DDBJ databases">
        <title>Genome assembly of Hyalangium minutum DSM 14724.</title>
        <authorList>
            <person name="Sharma G."/>
            <person name="Subramanian S."/>
        </authorList>
    </citation>
    <scope>NUCLEOTIDE SEQUENCE [LARGE SCALE GENOMIC DNA]</scope>
    <source>
        <strain evidence="2 3">DSM 14724</strain>
    </source>
</reference>
<feature type="domain" description="NADP-dependent oxidoreductase" evidence="1">
    <location>
        <begin position="16"/>
        <end position="280"/>
    </location>
</feature>
<organism evidence="2 3">
    <name type="scientific">Hyalangium minutum</name>
    <dbReference type="NCBI Taxonomy" id="394096"/>
    <lineage>
        <taxon>Bacteria</taxon>
        <taxon>Pseudomonadati</taxon>
        <taxon>Myxococcota</taxon>
        <taxon>Myxococcia</taxon>
        <taxon>Myxococcales</taxon>
        <taxon>Cystobacterineae</taxon>
        <taxon>Archangiaceae</taxon>
        <taxon>Hyalangium</taxon>
    </lineage>
</organism>
<dbReference type="SUPFAM" id="SSF51430">
    <property type="entry name" value="NAD(P)-linked oxidoreductase"/>
    <property type="match status" value="1"/>
</dbReference>
<dbReference type="InterPro" id="IPR036812">
    <property type="entry name" value="NAD(P)_OxRdtase_dom_sf"/>
</dbReference>
<protein>
    <submittedName>
        <fullName evidence="2">Aldo/keto reductase</fullName>
    </submittedName>
</protein>
<accession>A0A085W5F4</accession>
<dbReference type="Proteomes" id="UP000028725">
    <property type="component" value="Unassembled WGS sequence"/>
</dbReference>
<evidence type="ECO:0000313" key="3">
    <source>
        <dbReference type="Proteomes" id="UP000028725"/>
    </source>
</evidence>
<dbReference type="EMBL" id="JMCB01000019">
    <property type="protein sequence ID" value="KFE62917.1"/>
    <property type="molecule type" value="Genomic_DNA"/>
</dbReference>